<dbReference type="PANTHER" id="PTHR11545:SF2">
    <property type="entry name" value="LARGE RIBOSOMAL SUBUNIT PROTEIN UL13M"/>
    <property type="match status" value="1"/>
</dbReference>
<evidence type="ECO:0000313" key="7">
    <source>
        <dbReference type="EMBL" id="KFB07808.1"/>
    </source>
</evidence>
<dbReference type="PANTHER" id="PTHR11545">
    <property type="entry name" value="RIBOSOMAL PROTEIN L13"/>
    <property type="match status" value="1"/>
</dbReference>
<dbReference type="AlphaFoldDB" id="A0A084U4C2"/>
<dbReference type="GO" id="GO:0006412">
    <property type="term" value="P:translation"/>
    <property type="evidence" value="ECO:0007669"/>
    <property type="project" value="UniProtKB-UniRule"/>
</dbReference>
<dbReference type="GeneID" id="96867143"/>
<protein>
    <recommendedName>
        <fullName evidence="4">Large ribosomal subunit protein uL13</fullName>
    </recommendedName>
</protein>
<dbReference type="RefSeq" id="WP_004024763.1">
    <property type="nucleotide sequence ID" value="NZ_AWQU01000061.1"/>
</dbReference>
<dbReference type="InterPro" id="IPR005823">
    <property type="entry name" value="Ribosomal_uL13_bac-type"/>
</dbReference>
<comment type="caution">
    <text evidence="7">The sequence shown here is derived from an EMBL/GenBank/DDBJ whole genome shotgun (WGS) entry which is preliminary data.</text>
</comment>
<evidence type="ECO:0000256" key="5">
    <source>
        <dbReference type="RuleBase" id="RU003877"/>
    </source>
</evidence>
<dbReference type="Gene3D" id="3.90.1180.10">
    <property type="entry name" value="Ribosomal protein L13"/>
    <property type="match status" value="1"/>
</dbReference>
<dbReference type="GO" id="GO:0022625">
    <property type="term" value="C:cytosolic large ribosomal subunit"/>
    <property type="evidence" value="ECO:0007669"/>
    <property type="project" value="TreeGrafter"/>
</dbReference>
<keyword evidence="3 4" id="KW-0687">Ribonucleoprotein</keyword>
<dbReference type="Pfam" id="PF00572">
    <property type="entry name" value="Ribosomal_L13"/>
    <property type="match status" value="1"/>
</dbReference>
<dbReference type="Proteomes" id="UP000028523">
    <property type="component" value="Unassembled WGS sequence"/>
</dbReference>
<dbReference type="SUPFAM" id="SSF52161">
    <property type="entry name" value="Ribosomal protein L13"/>
    <property type="match status" value="1"/>
</dbReference>
<dbReference type="NCBIfam" id="TIGR01066">
    <property type="entry name" value="rplM_bact"/>
    <property type="match status" value="1"/>
</dbReference>
<evidence type="ECO:0000313" key="8">
    <source>
        <dbReference type="Proteomes" id="UP000028523"/>
    </source>
</evidence>
<comment type="function">
    <text evidence="4 6">This protein is one of the early assembly proteins of the 50S ribosomal subunit, although it is not seen to bind rRNA by itself. It is important during the early stages of 50S assembly.</text>
</comment>
<accession>A0A084U4C2</accession>
<sequence>MQKTTFLKKEQVLNNKKWYIIDATDQILGRLAVEVANILRGKNKPSFTPNVDSGDNVIIINSDKVKLSSDKAEKEIWYSHSGYIGGLRARPGKVMLSKYSDELVVGAVKGMLPKNRLSNQLIKKLHVYKNDKHPHEAQKAETYTLKHKVVGK</sequence>
<dbReference type="HAMAP" id="MF_01366">
    <property type="entry name" value="Ribosomal_uL13"/>
    <property type="match status" value="1"/>
</dbReference>
<name>A0A084U4C2_MALIO</name>
<dbReference type="GO" id="GO:0017148">
    <property type="term" value="P:negative regulation of translation"/>
    <property type="evidence" value="ECO:0007669"/>
    <property type="project" value="TreeGrafter"/>
</dbReference>
<dbReference type="InterPro" id="IPR036899">
    <property type="entry name" value="Ribosomal_uL13_sf"/>
</dbReference>
<dbReference type="GO" id="GO:0003735">
    <property type="term" value="F:structural constituent of ribosome"/>
    <property type="evidence" value="ECO:0007669"/>
    <property type="project" value="InterPro"/>
</dbReference>
<reference evidence="7 8" key="1">
    <citation type="journal article" date="2014" name="PLoS ONE">
        <title>Reduction of Hydrogen Peroxide Accumulation and Toxicity by a Catalase from Mycoplasma iowae.</title>
        <authorList>
            <person name="Pritchard R.E."/>
            <person name="Prassinos A.J."/>
            <person name="Osborne J.D."/>
            <person name="Raviv Z."/>
            <person name="Balish M.F."/>
        </authorList>
    </citation>
    <scope>NUCLEOTIDE SEQUENCE [LARGE SCALE GENOMIC DNA]</scope>
    <source>
        <strain evidence="7 8">DK-CPA</strain>
    </source>
</reference>
<dbReference type="InterPro" id="IPR023563">
    <property type="entry name" value="Ribosomal_uL13_CS"/>
</dbReference>
<proteinExistence type="inferred from homology"/>
<gene>
    <name evidence="4 6 7" type="primary">rplM</name>
    <name evidence="7" type="ORF">P271_670</name>
</gene>
<dbReference type="EMBL" id="AWQU01000061">
    <property type="protein sequence ID" value="KFB07808.1"/>
    <property type="molecule type" value="Genomic_DNA"/>
</dbReference>
<evidence type="ECO:0000256" key="4">
    <source>
        <dbReference type="HAMAP-Rule" id="MF_01366"/>
    </source>
</evidence>
<comment type="subunit">
    <text evidence="4">Part of the 50S ribosomal subunit.</text>
</comment>
<keyword evidence="2 4" id="KW-0689">Ribosomal protein</keyword>
<dbReference type="GO" id="GO:0003729">
    <property type="term" value="F:mRNA binding"/>
    <property type="evidence" value="ECO:0007669"/>
    <property type="project" value="TreeGrafter"/>
</dbReference>
<keyword evidence="8" id="KW-1185">Reference proteome</keyword>
<dbReference type="PIRSF" id="PIRSF002181">
    <property type="entry name" value="Ribosomal_L13"/>
    <property type="match status" value="1"/>
</dbReference>
<dbReference type="CDD" id="cd00392">
    <property type="entry name" value="Ribosomal_L13"/>
    <property type="match status" value="1"/>
</dbReference>
<dbReference type="PROSITE" id="PS00783">
    <property type="entry name" value="RIBOSOMAL_L13"/>
    <property type="match status" value="1"/>
</dbReference>
<evidence type="ECO:0000256" key="2">
    <source>
        <dbReference type="ARBA" id="ARBA00022980"/>
    </source>
</evidence>
<evidence type="ECO:0000256" key="3">
    <source>
        <dbReference type="ARBA" id="ARBA00023274"/>
    </source>
</evidence>
<dbReference type="InterPro" id="IPR005822">
    <property type="entry name" value="Ribosomal_uL13"/>
</dbReference>
<evidence type="ECO:0000256" key="6">
    <source>
        <dbReference type="RuleBase" id="RU003878"/>
    </source>
</evidence>
<evidence type="ECO:0000256" key="1">
    <source>
        <dbReference type="ARBA" id="ARBA00006227"/>
    </source>
</evidence>
<comment type="similarity">
    <text evidence="1 4 5">Belongs to the universal ribosomal protein uL13 family.</text>
</comment>
<organism evidence="7 8">
    <name type="scientific">Malacoplasma iowae DK-CPA</name>
    <dbReference type="NCBI Taxonomy" id="1394179"/>
    <lineage>
        <taxon>Bacteria</taxon>
        <taxon>Bacillati</taxon>
        <taxon>Mycoplasmatota</taxon>
        <taxon>Mycoplasmoidales</taxon>
        <taxon>Mycoplasmoidaceae</taxon>
        <taxon>Malacoplasma</taxon>
    </lineage>
</organism>